<dbReference type="GO" id="GO:0004190">
    <property type="term" value="F:aspartic-type endopeptidase activity"/>
    <property type="evidence" value="ECO:0007669"/>
    <property type="project" value="InterPro"/>
</dbReference>
<keyword evidence="2" id="KW-0378">Hydrolase</keyword>
<dbReference type="PANTHER" id="PTHR34482">
    <property type="entry name" value="DNA DAMAGE-INDUCIBLE PROTEIN 1-LIKE"/>
    <property type="match status" value="1"/>
</dbReference>
<proteinExistence type="predicted"/>
<dbReference type="Pfam" id="PF08284">
    <property type="entry name" value="RVP_2"/>
    <property type="match status" value="1"/>
</dbReference>
<sequence>MVATRLLENRARTWWNSVKSRSTTPQTWSDFLKEFDEEYETRFNELMLYVLDLVKSEQNQANYFEERLHNEIRERMTVIGREPHKEVVHMALRAKKLEIENRRIWTEFAKRKNSSVSSNQPQKRGKDSSALGSTTFVSVTSPRPPFSQAQHRPPRFNISEMTTFEKSFRGHFRSDCPLLRRATATTSSPPAQCNTSAYPPSRPQTRSSTRVFVVMEDEARVRLGVVTGTMFLFDKDAYVLIDSGSDRSYVSTTFASIADRNLSPLEGEIVVHAPLEEQLIRNTCYKDYGIRVGGEPSGKGKEIVPDE</sequence>
<dbReference type="HOGENOM" id="CLU_907355_0_0_1"/>
<feature type="region of interest" description="Disordered" evidence="1">
    <location>
        <begin position="183"/>
        <end position="205"/>
    </location>
</feature>
<name>A0A061DLB6_THECC</name>
<dbReference type="Proteomes" id="UP000026915">
    <property type="component" value="Chromosome 1"/>
</dbReference>
<dbReference type="InParanoid" id="A0A061DLB6"/>
<dbReference type="PANTHER" id="PTHR34482:SF48">
    <property type="entry name" value="GAG PROTEASE POLYPROTEIN"/>
    <property type="match status" value="1"/>
</dbReference>
<feature type="compositionally biased region" description="Polar residues" evidence="1">
    <location>
        <begin position="130"/>
        <end position="141"/>
    </location>
</feature>
<evidence type="ECO:0000313" key="3">
    <source>
        <dbReference type="Proteomes" id="UP000026915"/>
    </source>
</evidence>
<accession>A0A061DLB6</accession>
<reference evidence="2 3" key="1">
    <citation type="journal article" date="2013" name="Genome Biol.">
        <title>The genome sequence of the most widely cultivated cacao type and its use to identify candidate genes regulating pod color.</title>
        <authorList>
            <person name="Motamayor J.C."/>
            <person name="Mockaitis K."/>
            <person name="Schmutz J."/>
            <person name="Haiminen N."/>
            <person name="Iii D.L."/>
            <person name="Cornejo O."/>
            <person name="Findley S.D."/>
            <person name="Zheng P."/>
            <person name="Utro F."/>
            <person name="Royaert S."/>
            <person name="Saski C."/>
            <person name="Jenkins J."/>
            <person name="Podicheti R."/>
            <person name="Zhao M."/>
            <person name="Scheffler B.E."/>
            <person name="Stack J.C."/>
            <person name="Feltus F.A."/>
            <person name="Mustiga G.M."/>
            <person name="Amores F."/>
            <person name="Phillips W."/>
            <person name="Marelli J.P."/>
            <person name="May G.D."/>
            <person name="Shapiro H."/>
            <person name="Ma J."/>
            <person name="Bustamante C.D."/>
            <person name="Schnell R.J."/>
            <person name="Main D."/>
            <person name="Gilbert D."/>
            <person name="Parida L."/>
            <person name="Kuhn D.N."/>
        </authorList>
    </citation>
    <scope>NUCLEOTIDE SEQUENCE [LARGE SCALE GENOMIC DNA]</scope>
    <source>
        <strain evidence="3">cv. Matina 1-6</strain>
    </source>
</reference>
<evidence type="ECO:0000313" key="2">
    <source>
        <dbReference type="EMBL" id="EOX93500.1"/>
    </source>
</evidence>
<dbReference type="PROSITE" id="PS00141">
    <property type="entry name" value="ASP_PROTEASE"/>
    <property type="match status" value="1"/>
</dbReference>
<keyword evidence="3" id="KW-1185">Reference proteome</keyword>
<evidence type="ECO:0000256" key="1">
    <source>
        <dbReference type="SAM" id="MobiDB-lite"/>
    </source>
</evidence>
<protein>
    <submittedName>
        <fullName evidence="2">Gag protease polyprotein, putative</fullName>
    </submittedName>
</protein>
<organism evidence="2 3">
    <name type="scientific">Theobroma cacao</name>
    <name type="common">Cacao</name>
    <name type="synonym">Cocoa</name>
    <dbReference type="NCBI Taxonomy" id="3641"/>
    <lineage>
        <taxon>Eukaryota</taxon>
        <taxon>Viridiplantae</taxon>
        <taxon>Streptophyta</taxon>
        <taxon>Embryophyta</taxon>
        <taxon>Tracheophyta</taxon>
        <taxon>Spermatophyta</taxon>
        <taxon>Magnoliopsida</taxon>
        <taxon>eudicotyledons</taxon>
        <taxon>Gunneridae</taxon>
        <taxon>Pentapetalae</taxon>
        <taxon>rosids</taxon>
        <taxon>malvids</taxon>
        <taxon>Malvales</taxon>
        <taxon>Malvaceae</taxon>
        <taxon>Byttnerioideae</taxon>
        <taxon>Theobroma</taxon>
    </lineage>
</organism>
<keyword evidence="2" id="KW-0645">Protease</keyword>
<dbReference type="AlphaFoldDB" id="A0A061DLB6"/>
<gene>
    <name evidence="2" type="ORF">TCM_002384</name>
</gene>
<dbReference type="GO" id="GO:0006508">
    <property type="term" value="P:proteolysis"/>
    <property type="evidence" value="ECO:0007669"/>
    <property type="project" value="UniProtKB-KW"/>
</dbReference>
<dbReference type="EMBL" id="CM001879">
    <property type="protein sequence ID" value="EOX93500.1"/>
    <property type="molecule type" value="Genomic_DNA"/>
</dbReference>
<dbReference type="InterPro" id="IPR001969">
    <property type="entry name" value="Aspartic_peptidase_AS"/>
</dbReference>
<feature type="region of interest" description="Disordered" evidence="1">
    <location>
        <begin position="111"/>
        <end position="153"/>
    </location>
</feature>
<dbReference type="Gramene" id="EOX93500">
    <property type="protein sequence ID" value="EOX93500"/>
    <property type="gene ID" value="TCM_002384"/>
</dbReference>